<evidence type="ECO:0000313" key="8">
    <source>
        <dbReference type="EMBL" id="QKD83007.1"/>
    </source>
</evidence>
<protein>
    <recommendedName>
        <fullName evidence="7">hydrogen peroxide-dependent heme synthase</fullName>
        <ecNumber evidence="7">1.3.98.5</ecNumber>
    </recommendedName>
</protein>
<evidence type="ECO:0000256" key="5">
    <source>
        <dbReference type="ARBA" id="ARBA00049896"/>
    </source>
</evidence>
<dbReference type="RefSeq" id="WP_172356351.1">
    <property type="nucleotide sequence ID" value="NZ_CP053661.1"/>
</dbReference>
<reference evidence="8 9" key="1">
    <citation type="submission" date="2020-05" db="EMBL/GenBank/DDBJ databases">
        <title>Complete genome sequence of of a novel Thermoleptolyngbya strain isolated from hot springs of Ganzi, Sichuan China.</title>
        <authorList>
            <person name="Tang J."/>
            <person name="Daroch M."/>
            <person name="Li L."/>
            <person name="Waleron K."/>
            <person name="Waleron M."/>
            <person name="Waleron M."/>
        </authorList>
    </citation>
    <scope>NUCLEOTIDE SEQUENCE [LARGE SCALE GENOMIC DNA]</scope>
    <source>
        <strain evidence="8 9">PKUAC-SCTA183</strain>
    </source>
</reference>
<keyword evidence="9" id="KW-1185">Reference proteome</keyword>
<dbReference type="KEGG" id="theu:HPC62_13110"/>
<dbReference type="GO" id="GO:0046872">
    <property type="term" value="F:metal ion binding"/>
    <property type="evidence" value="ECO:0007669"/>
    <property type="project" value="UniProtKB-KW"/>
</dbReference>
<dbReference type="InterPro" id="IPR010644">
    <property type="entry name" value="ChdC/CLD"/>
</dbReference>
<evidence type="ECO:0000256" key="2">
    <source>
        <dbReference type="ARBA" id="ARBA00022723"/>
    </source>
</evidence>
<comment type="pathway">
    <text evidence="4">Porphyrin-containing compound metabolism.</text>
</comment>
<sequence>MGNQYSFVGGTRGLWRVQEVRPVAGAGLAPVKRLDIVNGAIAPPPPDSAWVLRSFASNVRYAKRDELDTLRAVQPDLNRAEAVSAVLIPIKKSAQWWDMAQDERRAIFEEQSHHTAVGLEYLPGVARRLLHCRDLGEPFDFLTWFEFAPEHTAAFDQLLVRMRASKEWDYVEREVEVRLERDDAAQT</sequence>
<keyword evidence="1" id="KW-0349">Heme</keyword>
<name>A0A6M8BDS8_9CYAN</name>
<evidence type="ECO:0000256" key="1">
    <source>
        <dbReference type="ARBA" id="ARBA00022617"/>
    </source>
</evidence>
<dbReference type="InterPro" id="IPR011008">
    <property type="entry name" value="Dimeric_a/b-barrel"/>
</dbReference>
<dbReference type="Proteomes" id="UP000505210">
    <property type="component" value="Chromosome"/>
</dbReference>
<dbReference type="Pfam" id="PF06778">
    <property type="entry name" value="Chlor_dismutase"/>
    <property type="match status" value="1"/>
</dbReference>
<dbReference type="SUPFAM" id="SSF54909">
    <property type="entry name" value="Dimeric alpha+beta barrel"/>
    <property type="match status" value="1"/>
</dbReference>
<dbReference type="GO" id="GO:0020037">
    <property type="term" value="F:heme binding"/>
    <property type="evidence" value="ECO:0007669"/>
    <property type="project" value="InterPro"/>
</dbReference>
<proteinExistence type="predicted"/>
<evidence type="ECO:0000256" key="3">
    <source>
        <dbReference type="ARBA" id="ARBA00023004"/>
    </source>
</evidence>
<accession>A0A6M8BDS8</accession>
<dbReference type="EC" id="1.3.98.5" evidence="7"/>
<evidence type="ECO:0000256" key="4">
    <source>
        <dbReference type="ARBA" id="ARBA00023444"/>
    </source>
</evidence>
<evidence type="ECO:0000256" key="6">
    <source>
        <dbReference type="ARBA" id="ARBA00049935"/>
    </source>
</evidence>
<dbReference type="AlphaFoldDB" id="A0A6M8BDS8"/>
<dbReference type="GO" id="GO:0016491">
    <property type="term" value="F:oxidoreductase activity"/>
    <property type="evidence" value="ECO:0007669"/>
    <property type="project" value="InterPro"/>
</dbReference>
<dbReference type="Gene3D" id="3.30.70.3420">
    <property type="match status" value="1"/>
</dbReference>
<comment type="catalytic activity">
    <reaction evidence="5">
        <text>Fe-coproporphyrin III + 2 H2O2 + 2 H(+) = heme b + 2 CO2 + 4 H2O</text>
        <dbReference type="Rhea" id="RHEA:56516"/>
        <dbReference type="ChEBI" id="CHEBI:15377"/>
        <dbReference type="ChEBI" id="CHEBI:15378"/>
        <dbReference type="ChEBI" id="CHEBI:16240"/>
        <dbReference type="ChEBI" id="CHEBI:16526"/>
        <dbReference type="ChEBI" id="CHEBI:60344"/>
        <dbReference type="ChEBI" id="CHEBI:68438"/>
        <dbReference type="EC" id="1.3.98.5"/>
    </reaction>
    <physiologicalReaction direction="left-to-right" evidence="5">
        <dbReference type="Rhea" id="RHEA:56517"/>
    </physiologicalReaction>
</comment>
<dbReference type="EMBL" id="CP053661">
    <property type="protein sequence ID" value="QKD83007.1"/>
    <property type="molecule type" value="Genomic_DNA"/>
</dbReference>
<comment type="cofactor">
    <cofactor evidence="6">
        <name>Fe-coproporphyrin III</name>
        <dbReference type="ChEBI" id="CHEBI:68438"/>
    </cofactor>
</comment>
<keyword evidence="3" id="KW-0408">Iron</keyword>
<evidence type="ECO:0000256" key="7">
    <source>
        <dbReference type="ARBA" id="ARBA00050019"/>
    </source>
</evidence>
<keyword evidence="2" id="KW-0479">Metal-binding</keyword>
<evidence type="ECO:0000313" key="9">
    <source>
        <dbReference type="Proteomes" id="UP000505210"/>
    </source>
</evidence>
<organism evidence="8 9">
    <name type="scientific">Thermoleptolyngbya sichuanensis A183</name>
    <dbReference type="NCBI Taxonomy" id="2737172"/>
    <lineage>
        <taxon>Bacteria</taxon>
        <taxon>Bacillati</taxon>
        <taxon>Cyanobacteriota</taxon>
        <taxon>Cyanophyceae</taxon>
        <taxon>Oculatellales</taxon>
        <taxon>Oculatellaceae</taxon>
        <taxon>Thermoleptolyngbya</taxon>
        <taxon>Thermoleptolyngbya sichuanensis</taxon>
    </lineage>
</organism>
<gene>
    <name evidence="8" type="ORF">HPC62_13110</name>
</gene>